<keyword evidence="1" id="KW-0732">Signal</keyword>
<comment type="caution">
    <text evidence="3">The sequence shown here is derived from an EMBL/GenBank/DDBJ whole genome shotgun (WGS) entry which is preliminary data.</text>
</comment>
<dbReference type="Pfam" id="PF13144">
    <property type="entry name" value="ChapFlgA"/>
    <property type="match status" value="1"/>
</dbReference>
<keyword evidence="3" id="KW-0969">Cilium</keyword>
<evidence type="ECO:0000259" key="2">
    <source>
        <dbReference type="Pfam" id="PF13144"/>
    </source>
</evidence>
<sequence>MRTPHSHPGFQPRPQPVPRGLRPACLGGLLFAALSLGAPAQSLQDLAAIQQAALTALQAGPSAQAMVAPGLRLAACRQPLVAVPSTPTVADVRCPDIPGWRLFVPVRNAPLALAASPAAAGAPADGGAPAVIVKRGDPVVLRARIGNSEIRMGGRALGQAMAGNILNVENDSSHRIIRGRLNADGAVDVVN</sequence>
<proteinExistence type="predicted"/>
<evidence type="ECO:0000313" key="4">
    <source>
        <dbReference type="Proteomes" id="UP000295414"/>
    </source>
</evidence>
<feature type="signal peptide" evidence="1">
    <location>
        <begin position="1"/>
        <end position="40"/>
    </location>
</feature>
<accession>A0A4R3N320</accession>
<name>A0A4R3N320_9GAMM</name>
<keyword evidence="4" id="KW-1185">Reference proteome</keyword>
<protein>
    <submittedName>
        <fullName evidence="3">Flagella basal body P-ring formation protein FlgA</fullName>
    </submittedName>
</protein>
<evidence type="ECO:0000313" key="3">
    <source>
        <dbReference type="EMBL" id="TCT23295.1"/>
    </source>
</evidence>
<dbReference type="AlphaFoldDB" id="A0A4R3N320"/>
<dbReference type="RefSeq" id="WP_114960437.1">
    <property type="nucleotide sequence ID" value="NZ_MSZW01000007.1"/>
</dbReference>
<feature type="chain" id="PRO_5020425589" evidence="1">
    <location>
        <begin position="41"/>
        <end position="191"/>
    </location>
</feature>
<dbReference type="Gene3D" id="2.30.30.760">
    <property type="match status" value="1"/>
</dbReference>
<dbReference type="Proteomes" id="UP000295414">
    <property type="component" value="Unassembled WGS sequence"/>
</dbReference>
<dbReference type="EMBL" id="SMAP01000006">
    <property type="protein sequence ID" value="TCT23295.1"/>
    <property type="molecule type" value="Genomic_DNA"/>
</dbReference>
<evidence type="ECO:0000256" key="1">
    <source>
        <dbReference type="SAM" id="SignalP"/>
    </source>
</evidence>
<feature type="domain" description="Flagella basal body P-ring formation protein FlgA SAF" evidence="2">
    <location>
        <begin position="129"/>
        <end position="189"/>
    </location>
</feature>
<keyword evidence="3" id="KW-0966">Cell projection</keyword>
<keyword evidence="3" id="KW-0282">Flagellum</keyword>
<reference evidence="3 4" key="1">
    <citation type="submission" date="2019-03" db="EMBL/GenBank/DDBJ databases">
        <title>Genomic Encyclopedia of Type Strains, Phase IV (KMG-IV): sequencing the most valuable type-strain genomes for metagenomic binning, comparative biology and taxonomic classification.</title>
        <authorList>
            <person name="Goeker M."/>
        </authorList>
    </citation>
    <scope>NUCLEOTIDE SEQUENCE [LARGE SCALE GENOMIC DNA]</scope>
    <source>
        <strain evidence="3 4">DSM 13605</strain>
    </source>
</reference>
<gene>
    <name evidence="3" type="ORF">EDC34_106115</name>
</gene>
<dbReference type="InterPro" id="IPR017585">
    <property type="entry name" value="SAF_FlgA"/>
</dbReference>
<organism evidence="3 4">
    <name type="scientific">Thermomonas haemolytica</name>
    <dbReference type="NCBI Taxonomy" id="141949"/>
    <lineage>
        <taxon>Bacteria</taxon>
        <taxon>Pseudomonadati</taxon>
        <taxon>Pseudomonadota</taxon>
        <taxon>Gammaproteobacteria</taxon>
        <taxon>Lysobacterales</taxon>
        <taxon>Lysobacteraceae</taxon>
        <taxon>Thermomonas</taxon>
    </lineage>
</organism>
<dbReference type="OrthoDB" id="1669037at2"/>